<reference evidence="2 3" key="1">
    <citation type="submission" date="2021-11" db="EMBL/GenBank/DDBJ databases">
        <title>Comparative genomics of bee honey and flower isolates.</title>
        <authorList>
            <person name="Bechtner J.D."/>
            <person name="Gallus M.K."/>
            <person name="Ehrmann M."/>
        </authorList>
    </citation>
    <scope>NUCLEOTIDE SEQUENCE [LARGE SCALE GENOMIC DNA]</scope>
    <source>
        <strain evidence="2 3">M161</strain>
    </source>
</reference>
<dbReference type="Proteomes" id="UP001522905">
    <property type="component" value="Unassembled WGS sequence"/>
</dbReference>
<evidence type="ECO:0000313" key="2">
    <source>
        <dbReference type="EMBL" id="MCK8625055.1"/>
    </source>
</evidence>
<dbReference type="RefSeq" id="WP_248601848.1">
    <property type="nucleotide sequence ID" value="NZ_JAJIAO010000006.1"/>
</dbReference>
<sequence length="111" mass="12175">MRFIIRLVINAILFIAVANFFQNSFYVSNAKIALIAAFVLAIINATIKPVIKIVSWPINVLTLGLFSIVVNGLMLEITSFIVGNNFYFASFSMAMIVAIIISICNVVVSDV</sequence>
<accession>A0ABT0I2U1</accession>
<dbReference type="EMBL" id="JAJIAO010000006">
    <property type="protein sequence ID" value="MCK8625055.1"/>
    <property type="molecule type" value="Genomic_DNA"/>
</dbReference>
<feature type="transmembrane region" description="Helical" evidence="1">
    <location>
        <begin position="87"/>
        <end position="108"/>
    </location>
</feature>
<keyword evidence="3" id="KW-1185">Reference proteome</keyword>
<organism evidence="2 3">
    <name type="scientific">Apilactobacillus xinyiensis</name>
    <dbReference type="NCBI Taxonomy" id="2841032"/>
    <lineage>
        <taxon>Bacteria</taxon>
        <taxon>Bacillati</taxon>
        <taxon>Bacillota</taxon>
        <taxon>Bacilli</taxon>
        <taxon>Lactobacillales</taxon>
        <taxon>Lactobacillaceae</taxon>
        <taxon>Apilactobacillus</taxon>
    </lineage>
</organism>
<comment type="caution">
    <text evidence="2">The sequence shown here is derived from an EMBL/GenBank/DDBJ whole genome shotgun (WGS) entry which is preliminary data.</text>
</comment>
<dbReference type="PANTHER" id="PTHR37309:SF1">
    <property type="entry name" value="SLR0284 PROTEIN"/>
    <property type="match status" value="1"/>
</dbReference>
<keyword evidence="1" id="KW-1133">Transmembrane helix</keyword>
<keyword evidence="1" id="KW-0472">Membrane</keyword>
<gene>
    <name evidence="2" type="ORF">LNP07_05950</name>
</gene>
<proteinExistence type="predicted"/>
<keyword evidence="1" id="KW-0812">Transmembrane</keyword>
<dbReference type="PANTHER" id="PTHR37309">
    <property type="entry name" value="SLR0284 PROTEIN"/>
    <property type="match status" value="1"/>
</dbReference>
<evidence type="ECO:0000313" key="3">
    <source>
        <dbReference type="Proteomes" id="UP001522905"/>
    </source>
</evidence>
<feature type="transmembrane region" description="Helical" evidence="1">
    <location>
        <begin position="58"/>
        <end position="81"/>
    </location>
</feature>
<protein>
    <submittedName>
        <fullName evidence="2">Phage holin family protein</fullName>
    </submittedName>
</protein>
<feature type="transmembrane region" description="Helical" evidence="1">
    <location>
        <begin position="32"/>
        <end position="51"/>
    </location>
</feature>
<name>A0ABT0I2U1_9LACO</name>
<feature type="transmembrane region" description="Helical" evidence="1">
    <location>
        <begin position="7"/>
        <end position="26"/>
    </location>
</feature>
<dbReference type="InterPro" id="IPR007165">
    <property type="entry name" value="Phage_holin_4_2"/>
</dbReference>
<dbReference type="Pfam" id="PF04020">
    <property type="entry name" value="Phage_holin_4_2"/>
    <property type="match status" value="1"/>
</dbReference>
<evidence type="ECO:0000256" key="1">
    <source>
        <dbReference type="SAM" id="Phobius"/>
    </source>
</evidence>